<evidence type="ECO:0000256" key="1">
    <source>
        <dbReference type="SAM" id="MobiDB-lite"/>
    </source>
</evidence>
<comment type="caution">
    <text evidence="4">The sequence shown here is derived from an EMBL/GenBank/DDBJ whole genome shotgun (WGS) entry which is preliminary data.</text>
</comment>
<proteinExistence type="predicted"/>
<name>A0A328E365_9ASTE</name>
<feature type="transmembrane region" description="Helical" evidence="2">
    <location>
        <begin position="80"/>
        <end position="103"/>
    </location>
</feature>
<keyword evidence="2" id="KW-0812">Transmembrane</keyword>
<dbReference type="EMBL" id="NQVE01000046">
    <property type="protein sequence ID" value="RAL51846.1"/>
    <property type="molecule type" value="Genomic_DNA"/>
</dbReference>
<feature type="domain" description="DUF7780" evidence="3">
    <location>
        <begin position="127"/>
        <end position="417"/>
    </location>
</feature>
<evidence type="ECO:0000256" key="2">
    <source>
        <dbReference type="SAM" id="Phobius"/>
    </source>
</evidence>
<keyword evidence="5" id="KW-1185">Reference proteome</keyword>
<dbReference type="PANTHER" id="PTHR34960">
    <property type="entry name" value="EMB|CAB68146.1-RELATED"/>
    <property type="match status" value="1"/>
</dbReference>
<keyword evidence="2" id="KW-1133">Transmembrane helix</keyword>
<evidence type="ECO:0000313" key="5">
    <source>
        <dbReference type="Proteomes" id="UP000249390"/>
    </source>
</evidence>
<dbReference type="AlphaFoldDB" id="A0A328E365"/>
<dbReference type="PANTHER" id="PTHR34960:SF1">
    <property type="entry name" value="EMB|CAB68146.1-RELATED"/>
    <property type="match status" value="1"/>
</dbReference>
<dbReference type="Pfam" id="PF25002">
    <property type="entry name" value="DUF7780"/>
    <property type="match status" value="1"/>
</dbReference>
<organism evidence="4 5">
    <name type="scientific">Cuscuta australis</name>
    <dbReference type="NCBI Taxonomy" id="267555"/>
    <lineage>
        <taxon>Eukaryota</taxon>
        <taxon>Viridiplantae</taxon>
        <taxon>Streptophyta</taxon>
        <taxon>Embryophyta</taxon>
        <taxon>Tracheophyta</taxon>
        <taxon>Spermatophyta</taxon>
        <taxon>Magnoliopsida</taxon>
        <taxon>eudicotyledons</taxon>
        <taxon>Gunneridae</taxon>
        <taxon>Pentapetalae</taxon>
        <taxon>asterids</taxon>
        <taxon>lamiids</taxon>
        <taxon>Solanales</taxon>
        <taxon>Convolvulaceae</taxon>
        <taxon>Cuscuteae</taxon>
        <taxon>Cuscuta</taxon>
        <taxon>Cuscuta subgen. Grammica</taxon>
        <taxon>Cuscuta sect. Cleistogrammica</taxon>
    </lineage>
</organism>
<gene>
    <name evidence="4" type="ORF">DM860_010564</name>
</gene>
<evidence type="ECO:0000259" key="3">
    <source>
        <dbReference type="Pfam" id="PF25002"/>
    </source>
</evidence>
<protein>
    <recommendedName>
        <fullName evidence="3">DUF7780 domain-containing protein</fullName>
    </recommendedName>
</protein>
<dbReference type="Proteomes" id="UP000249390">
    <property type="component" value="Unassembled WGS sequence"/>
</dbReference>
<reference evidence="4 5" key="1">
    <citation type="submission" date="2018-06" db="EMBL/GenBank/DDBJ databases">
        <title>The Genome of Cuscuta australis (Dodder) Provides Insight into the Evolution of Plant Parasitism.</title>
        <authorList>
            <person name="Liu H."/>
        </authorList>
    </citation>
    <scope>NUCLEOTIDE SEQUENCE [LARGE SCALE GENOMIC DNA]</scope>
    <source>
        <strain evidence="5">cv. Yunnan</strain>
        <tissue evidence="4">Vines</tissue>
    </source>
</reference>
<dbReference type="InterPro" id="IPR056682">
    <property type="entry name" value="DUF7780"/>
</dbReference>
<sequence>MGFPATWATKPKEYSTGSSGGGGGRDGGGAMGFLFLFFPENETSTAKKKTAHQTALDLLSSPSSFKPVAAFFRRSISATVVSTVSVCALLLFFLTLLSFTVYFDSAANSSLLRPRIAASGENSSSGHALQGMGSLYRRGTRAMNDLVVAHAVDSLTTHELRLFLRLLFRSAVLAKSDVLLIFRSKSAAQDRVVAEENRSFLNLLLHGGGSDRKSMAAFEISDKKMKESGEPIWGRKIRRRNPGGGNWTESTRWSYGSVVGFDADELDPENSLAGFLDHVPMSLRRWACYPMILGRVRRNFKRVTLIDPNEFLLLDDPLGRVKNRDPDSVHLMTVTHPTPASKRPEDPDPKQVAPGIVSGGARGVRMLSSSMLTGIVATAMQPKKKKKNSVTEFGVMNQLVWNESVLKKLNLVVSDESIPGLSSLAELNSKVLTVVSTVRPGNGNGKGEGSIVILKYLCALFFDSTVYPDC</sequence>
<feature type="region of interest" description="Disordered" evidence="1">
    <location>
        <begin position="1"/>
        <end position="23"/>
    </location>
</feature>
<keyword evidence="2" id="KW-0472">Membrane</keyword>
<evidence type="ECO:0000313" key="4">
    <source>
        <dbReference type="EMBL" id="RAL51846.1"/>
    </source>
</evidence>
<accession>A0A328E365</accession>